<dbReference type="EMBL" id="JAFBMS010000025">
    <property type="protein sequence ID" value="KAG9342907.1"/>
    <property type="molecule type" value="Genomic_DNA"/>
</dbReference>
<protein>
    <submittedName>
        <fullName evidence="1">Uncharacterized protein</fullName>
    </submittedName>
</protein>
<evidence type="ECO:0000313" key="1">
    <source>
        <dbReference type="EMBL" id="KAG9342907.1"/>
    </source>
</evidence>
<keyword evidence="2" id="KW-1185">Reference proteome</keyword>
<evidence type="ECO:0000313" key="2">
    <source>
        <dbReference type="Proteomes" id="UP000824540"/>
    </source>
</evidence>
<name>A0A8T2P2M1_9TELE</name>
<organism evidence="1 2">
    <name type="scientific">Albula glossodonta</name>
    <name type="common">roundjaw bonefish</name>
    <dbReference type="NCBI Taxonomy" id="121402"/>
    <lineage>
        <taxon>Eukaryota</taxon>
        <taxon>Metazoa</taxon>
        <taxon>Chordata</taxon>
        <taxon>Craniata</taxon>
        <taxon>Vertebrata</taxon>
        <taxon>Euteleostomi</taxon>
        <taxon>Actinopterygii</taxon>
        <taxon>Neopterygii</taxon>
        <taxon>Teleostei</taxon>
        <taxon>Albuliformes</taxon>
        <taxon>Albulidae</taxon>
        <taxon>Albula</taxon>
    </lineage>
</organism>
<sequence length="221" mass="24208">MHTPFAPNPCPPALCPCYSGSLSCFLFLNQCCYRTQYHVPAFPDWRISSALSVVICYAQCPRLEAAVAVSREVVCEALFWATASRSMGIQPICDKALVLLLNIRGLHRLTQLLGFTAPAGAKPEKACLSVCAPAFRYVCALPLTAYTLWTDESVGQQWLKAHIGETAADSSSLELHYKTLQGTPENSTGMTATNHRFSSSKAVLEWFKPQSSRSENTIGLE</sequence>
<dbReference type="AlphaFoldDB" id="A0A8T2P2M1"/>
<comment type="caution">
    <text evidence="1">The sequence shown here is derived from an EMBL/GenBank/DDBJ whole genome shotgun (WGS) entry which is preliminary data.</text>
</comment>
<accession>A0A8T2P2M1</accession>
<dbReference type="Proteomes" id="UP000824540">
    <property type="component" value="Unassembled WGS sequence"/>
</dbReference>
<reference evidence="1" key="1">
    <citation type="thesis" date="2021" institute="BYU ScholarsArchive" country="Provo, UT, USA">
        <title>Applications of and Algorithms for Genome Assembly and Genomic Analyses with an Emphasis on Marine Teleosts.</title>
        <authorList>
            <person name="Pickett B.D."/>
        </authorList>
    </citation>
    <scope>NUCLEOTIDE SEQUENCE</scope>
    <source>
        <strain evidence="1">HI-2016</strain>
    </source>
</reference>
<gene>
    <name evidence="1" type="ORF">JZ751_015123</name>
</gene>
<proteinExistence type="predicted"/>